<gene>
    <name evidence="2" type="ORF">MBMO_EB0-35D03.0013</name>
</gene>
<keyword evidence="1" id="KW-0812">Transmembrane</keyword>
<proteinExistence type="predicted"/>
<keyword evidence="1" id="KW-0472">Membrane</keyword>
<feature type="transmembrane region" description="Helical" evidence="1">
    <location>
        <begin position="34"/>
        <end position="55"/>
    </location>
</feature>
<name>A4GHI9_9BACT</name>
<feature type="transmembrane region" description="Helical" evidence="1">
    <location>
        <begin position="7"/>
        <end position="28"/>
    </location>
</feature>
<evidence type="ECO:0000256" key="1">
    <source>
        <dbReference type="SAM" id="Phobius"/>
    </source>
</evidence>
<evidence type="ECO:0000313" key="2">
    <source>
        <dbReference type="EMBL" id="ABL97550.1"/>
    </source>
</evidence>
<sequence length="58" mass="6575">MIKTSDICILISVAVAFVTTAFLWFQGVDTKQEALFTSTWIPSILTFAIYFKIIARKD</sequence>
<protein>
    <submittedName>
        <fullName evidence="2">Uncharacterized protein</fullName>
    </submittedName>
</protein>
<organism evidence="2">
    <name type="scientific">uncultured marine bacterium EB0_35D03</name>
    <dbReference type="NCBI Taxonomy" id="415435"/>
    <lineage>
        <taxon>Bacteria</taxon>
        <taxon>environmental samples</taxon>
    </lineage>
</organism>
<dbReference type="EMBL" id="EF089397">
    <property type="protein sequence ID" value="ABL97550.1"/>
    <property type="molecule type" value="Genomic_DNA"/>
</dbReference>
<accession>A4GHI9</accession>
<keyword evidence="1" id="KW-1133">Transmembrane helix</keyword>
<reference evidence="2" key="1">
    <citation type="journal article" date="2007" name="Environ. Microbiol.">
        <title>Proteorhodopsin photosystem gene clusters exhibit co-evolutionary trends and shared ancestry among diverse marine microbial phyla.</title>
        <authorList>
            <person name="McCarren J."/>
            <person name="Delong E.F."/>
        </authorList>
    </citation>
    <scope>NUCLEOTIDE SEQUENCE</scope>
</reference>
<dbReference type="AlphaFoldDB" id="A4GHI9"/>